<feature type="region of interest" description="Disordered" evidence="1">
    <location>
        <begin position="23"/>
        <end position="47"/>
    </location>
</feature>
<comment type="caution">
    <text evidence="2">The sequence shown here is derived from an EMBL/GenBank/DDBJ whole genome shotgun (WGS) entry which is preliminary data.</text>
</comment>
<feature type="compositionally biased region" description="Basic and acidic residues" evidence="1">
    <location>
        <begin position="386"/>
        <end position="399"/>
    </location>
</feature>
<feature type="compositionally biased region" description="Polar residues" evidence="1">
    <location>
        <begin position="195"/>
        <end position="208"/>
    </location>
</feature>
<reference evidence="2" key="1">
    <citation type="journal article" date="2021" name="IMA Fungus">
        <title>Genomic characterization of three marine fungi, including Emericellopsis atlantica sp. nov. with signatures of a generalist lifestyle and marine biomass degradation.</title>
        <authorList>
            <person name="Hagestad O.C."/>
            <person name="Hou L."/>
            <person name="Andersen J.H."/>
            <person name="Hansen E.H."/>
            <person name="Altermark B."/>
            <person name="Li C."/>
            <person name="Kuhnert E."/>
            <person name="Cox R.J."/>
            <person name="Crous P.W."/>
            <person name="Spatafora J.W."/>
            <person name="Lail K."/>
            <person name="Amirebrahimi M."/>
            <person name="Lipzen A."/>
            <person name="Pangilinan J."/>
            <person name="Andreopoulos W."/>
            <person name="Hayes R.D."/>
            <person name="Ng V."/>
            <person name="Grigoriev I.V."/>
            <person name="Jackson S.A."/>
            <person name="Sutton T.D.S."/>
            <person name="Dobson A.D.W."/>
            <person name="Rama T."/>
        </authorList>
    </citation>
    <scope>NUCLEOTIDE SEQUENCE</scope>
    <source>
        <strain evidence="2">TRa018bII</strain>
    </source>
</reference>
<feature type="region of interest" description="Disordered" evidence="1">
    <location>
        <begin position="592"/>
        <end position="611"/>
    </location>
</feature>
<feature type="region of interest" description="Disordered" evidence="1">
    <location>
        <begin position="80"/>
        <end position="252"/>
    </location>
</feature>
<feature type="compositionally biased region" description="Basic and acidic residues" evidence="1">
    <location>
        <begin position="218"/>
        <end position="232"/>
    </location>
</feature>
<feature type="compositionally biased region" description="Low complexity" evidence="1">
    <location>
        <begin position="182"/>
        <end position="194"/>
    </location>
</feature>
<accession>A0A9P7YNJ6</accession>
<dbReference type="Proteomes" id="UP000824998">
    <property type="component" value="Unassembled WGS sequence"/>
</dbReference>
<feature type="region of interest" description="Disordered" evidence="1">
    <location>
        <begin position="463"/>
        <end position="524"/>
    </location>
</feature>
<sequence length="929" mass="102071">MSTPKPRDVSAITQVDKQPSLMQRMAQKGKVPKKTRSTLKNSTSKAQTLEVPDLEAKIGPGDIYEVPPDDVVHVLANPKASAVKSKAKKPIVYSSKATTNKSSISKTIGQPKKILPGHASKMNTVKTKPPGKKGLKKPQVDKATDSKIEAQESTPTQDPKATKSVKAAAQKYPIKKSYAAKSSSTTTTQGQTQQEENFSGLNDQSNQESNDDIALEEILPRRELPPSDDNKSNKVTGTKSIETKSSRNMKHVINRETEKSGKGFATGLSGFLSGFDNIDGNLGPADPSNIQYNLSATADLLMQVEDPPTRASVNHASHDLQAAEHDAAVVETVASDRPIELVLSSGFSDSSSKRKSNVDEIHPQKRKRAETPRLSPPRRSPRLQSKHHETAGRAESRRVIQDELQNDSAVQLEVQPMSAKSAIVSAPIRRTPAGKARDIEQPNLVLRDDREHRKVNMIHFSKEGPMNQGKLNGTPRPIEGAPVTTSQSQQQRQKRKFQVGQGAEVKSPPRKKRFSTPIEPPEGAIPLETRQQDIEVQSGAEVQNVHLEPPIQPKVDSTIGQAIIGKELVDNHVTINRSSPSPIEAMRFEAIKGGRPNRKSSSQGSRVAANGSPLPILSVQRMNHTKKVKENLKQTSMDMATEGVEERVKDGANIFGPRVRLESQTKSKPSPPRKFEPRYVAHRKTKSGNYQGMTTREVIGPESNLPDPFVDPTRKPSGFANRLRTSSGIQSEIDDTAKRNKAANVQTATKTNRKSRSSNVFVNDAERTLVGEQSYEIQSKASLPSMSSGNSSSNSEARSPLRDVPNGMWNVALRPHYRSLKDAVHRVADEMLIRLSDKEEAIGLVVDQYENNASRLVNSMLMLRTEDKSSMARGLLQRRSVMVQAYSEAVRSVTQSTATIRESPVAIFEKDWKTAQSQIKEKIKEGRGT</sequence>
<feature type="region of interest" description="Disordered" evidence="1">
    <location>
        <begin position="347"/>
        <end position="399"/>
    </location>
</feature>
<feature type="compositionally biased region" description="Polar residues" evidence="1">
    <location>
        <begin position="38"/>
        <end position="47"/>
    </location>
</feature>
<organism evidence="2 3">
    <name type="scientific">Amylocarpus encephaloides</name>
    <dbReference type="NCBI Taxonomy" id="45428"/>
    <lineage>
        <taxon>Eukaryota</taxon>
        <taxon>Fungi</taxon>
        <taxon>Dikarya</taxon>
        <taxon>Ascomycota</taxon>
        <taxon>Pezizomycotina</taxon>
        <taxon>Leotiomycetes</taxon>
        <taxon>Helotiales</taxon>
        <taxon>Helotiales incertae sedis</taxon>
        <taxon>Amylocarpus</taxon>
    </lineage>
</organism>
<evidence type="ECO:0000313" key="3">
    <source>
        <dbReference type="Proteomes" id="UP000824998"/>
    </source>
</evidence>
<feature type="region of interest" description="Disordered" evidence="1">
    <location>
        <begin position="779"/>
        <end position="805"/>
    </location>
</feature>
<feature type="compositionally biased region" description="Low complexity" evidence="1">
    <location>
        <begin position="781"/>
        <end position="798"/>
    </location>
</feature>
<feature type="region of interest" description="Disordered" evidence="1">
    <location>
        <begin position="740"/>
        <end position="760"/>
    </location>
</feature>
<protein>
    <submittedName>
        <fullName evidence="2">Uncharacterized protein</fullName>
    </submittedName>
</protein>
<evidence type="ECO:0000313" key="2">
    <source>
        <dbReference type="EMBL" id="KAG9236283.1"/>
    </source>
</evidence>
<gene>
    <name evidence="2" type="ORF">BJ875DRAFT_456989</name>
</gene>
<keyword evidence="3" id="KW-1185">Reference proteome</keyword>
<feature type="compositionally biased region" description="Polar residues" evidence="1">
    <location>
        <begin position="95"/>
        <end position="108"/>
    </location>
</feature>
<dbReference type="OrthoDB" id="3557174at2759"/>
<dbReference type="EMBL" id="MU251411">
    <property type="protein sequence ID" value="KAG9236283.1"/>
    <property type="molecule type" value="Genomic_DNA"/>
</dbReference>
<name>A0A9P7YNJ6_9HELO</name>
<evidence type="ECO:0000256" key="1">
    <source>
        <dbReference type="SAM" id="MobiDB-lite"/>
    </source>
</evidence>
<proteinExistence type="predicted"/>
<dbReference type="AlphaFoldDB" id="A0A9P7YNJ6"/>
<feature type="compositionally biased region" description="Basic and acidic residues" evidence="1">
    <location>
        <begin position="138"/>
        <end position="150"/>
    </location>
</feature>